<organism evidence="4 5">
    <name type="scientific">Metallibacterium scheffleri</name>
    <dbReference type="NCBI Taxonomy" id="993689"/>
    <lineage>
        <taxon>Bacteria</taxon>
        <taxon>Pseudomonadati</taxon>
        <taxon>Pseudomonadota</taxon>
        <taxon>Gammaproteobacteria</taxon>
        <taxon>Lysobacterales</taxon>
        <taxon>Rhodanobacteraceae</taxon>
        <taxon>Metallibacterium</taxon>
    </lineage>
</organism>
<evidence type="ECO:0000256" key="1">
    <source>
        <dbReference type="ARBA" id="ARBA00009277"/>
    </source>
</evidence>
<feature type="region of interest" description="Disordered" evidence="2">
    <location>
        <begin position="478"/>
        <end position="507"/>
    </location>
</feature>
<dbReference type="AlphaFoldDB" id="A0A4S3KGJ1"/>
<gene>
    <name evidence="4" type="ORF">B1806_14545</name>
</gene>
<dbReference type="STRING" id="993689.GCA_002077135_01465"/>
<dbReference type="InterPro" id="IPR001584">
    <property type="entry name" value="Integrase_cat-core"/>
</dbReference>
<dbReference type="InterPro" id="IPR054353">
    <property type="entry name" value="IstA-like_C"/>
</dbReference>
<accession>A0A4S3KGJ1</accession>
<dbReference type="GO" id="GO:0015074">
    <property type="term" value="P:DNA integration"/>
    <property type="evidence" value="ECO:0007669"/>
    <property type="project" value="InterPro"/>
</dbReference>
<name>A0A4S3KGJ1_9GAMM</name>
<dbReference type="Proteomes" id="UP000307749">
    <property type="component" value="Unassembled WGS sequence"/>
</dbReference>
<dbReference type="GO" id="GO:0003676">
    <property type="term" value="F:nucleic acid binding"/>
    <property type="evidence" value="ECO:0007669"/>
    <property type="project" value="InterPro"/>
</dbReference>
<dbReference type="InterPro" id="IPR012337">
    <property type="entry name" value="RNaseH-like_sf"/>
</dbReference>
<dbReference type="PROSITE" id="PS50994">
    <property type="entry name" value="INTEGRASE"/>
    <property type="match status" value="1"/>
</dbReference>
<comment type="similarity">
    <text evidence="1">Belongs to the transposase IS21/IS408/IS1162 family.</text>
</comment>
<dbReference type="SUPFAM" id="SSF53098">
    <property type="entry name" value="Ribonuclease H-like"/>
    <property type="match status" value="1"/>
</dbReference>
<protein>
    <recommendedName>
        <fullName evidence="3">Integrase catalytic domain-containing protein</fullName>
    </recommendedName>
</protein>
<dbReference type="EMBL" id="MWQO01000056">
    <property type="protein sequence ID" value="THD07772.1"/>
    <property type="molecule type" value="Genomic_DNA"/>
</dbReference>
<evidence type="ECO:0000313" key="5">
    <source>
        <dbReference type="Proteomes" id="UP000307749"/>
    </source>
</evidence>
<dbReference type="Pfam" id="PF22483">
    <property type="entry name" value="Mu-transpos_C_2"/>
    <property type="match status" value="1"/>
</dbReference>
<keyword evidence="5" id="KW-1185">Reference proteome</keyword>
<dbReference type="PANTHER" id="PTHR35004:SF8">
    <property type="entry name" value="TRANSPOSASE RV3428C-RELATED"/>
    <property type="match status" value="1"/>
</dbReference>
<reference evidence="4 5" key="1">
    <citation type="submission" date="2017-02" db="EMBL/GenBank/DDBJ databases">
        <title>Whole genome sequencing of Metallibacterium scheffleri DSM 24874 (T).</title>
        <authorList>
            <person name="Kumar S."/>
            <person name="Patil P."/>
            <person name="Patil P.B."/>
        </authorList>
    </citation>
    <scope>NUCLEOTIDE SEQUENCE [LARGE SCALE GENOMIC DNA]</scope>
    <source>
        <strain evidence="4 5">DSM 24874</strain>
    </source>
</reference>
<evidence type="ECO:0000313" key="4">
    <source>
        <dbReference type="EMBL" id="THD07772.1"/>
    </source>
</evidence>
<proteinExistence type="inferred from homology"/>
<dbReference type="PANTHER" id="PTHR35004">
    <property type="entry name" value="TRANSPOSASE RV3428C-RELATED"/>
    <property type="match status" value="1"/>
</dbReference>
<dbReference type="NCBIfam" id="NF033546">
    <property type="entry name" value="transpos_IS21"/>
    <property type="match status" value="1"/>
</dbReference>
<dbReference type="Gene3D" id="3.30.420.10">
    <property type="entry name" value="Ribonuclease H-like superfamily/Ribonuclease H"/>
    <property type="match status" value="1"/>
</dbReference>
<dbReference type="InterPro" id="IPR036397">
    <property type="entry name" value="RNaseH_sf"/>
</dbReference>
<feature type="domain" description="Integrase catalytic" evidence="3">
    <location>
        <begin position="128"/>
        <end position="309"/>
    </location>
</feature>
<evidence type="ECO:0000256" key="2">
    <source>
        <dbReference type="SAM" id="MobiDB-lite"/>
    </source>
</evidence>
<sequence length="507" mass="57243">MNKLHDAVRMALATSLSDRAIAAALAMSKTTVRRYRSIAAVKQLSWADLCALTPQALEAQFNAAAGRLTTKRVPDFATLHTEIETKGVTLQLLWEEYRAPSPDDALSYSQFTHHYRAWAHCMHPVMRQHHRPGEKAFVDYSGKRPVWRDRTTGRDIPAELFVGALGVSSYVFAICTASQSIPDWIHASVKMLEFYGGVPEIIVPDNLKSAVEKPGRSPKIQRTYLDFARHYAVAIIPARVYRPQDKAKAEQSVQMAQRWILACMRHETFFSLADLNTRIAELLKALNRRPYKRLPGCRRSRFEELDQPALHPLPTVSYEFAEWVARQKVPNDYHVNVRGHFYSVPHVLIDRRVEVRITRSTVEIFCDQVRVATHVLSDVRGGYSTLPEHQPEAHRAQAGRTPERQLAWAATVGPNTTAVMRSLFDRRLPALGLPAADKMRRLATQYGVEELEAAARRAVEIKSLTVTTLTALLRTGLHKRRTDSTSSSRSLPLHDNVRGPAYYGKGD</sequence>
<comment type="caution">
    <text evidence="4">The sequence shown here is derived from an EMBL/GenBank/DDBJ whole genome shotgun (WGS) entry which is preliminary data.</text>
</comment>
<dbReference type="RefSeq" id="WP_081126869.1">
    <property type="nucleotide sequence ID" value="NZ_MWQO01000056.1"/>
</dbReference>
<dbReference type="OrthoDB" id="2065409at2"/>
<evidence type="ECO:0000259" key="3">
    <source>
        <dbReference type="PROSITE" id="PS50994"/>
    </source>
</evidence>